<organism evidence="1 2">
    <name type="scientific">Catenibacterium faecis</name>
    <dbReference type="NCBI Taxonomy" id="2764323"/>
    <lineage>
        <taxon>Bacteria</taxon>
        <taxon>Bacillati</taxon>
        <taxon>Bacillota</taxon>
        <taxon>Erysipelotrichia</taxon>
        <taxon>Erysipelotrichales</taxon>
        <taxon>Coprobacillaceae</taxon>
        <taxon>Catenibacterium</taxon>
    </lineage>
</organism>
<dbReference type="InterPro" id="IPR011664">
    <property type="entry name" value="Abi_system_AbiD/AbiF-like"/>
</dbReference>
<proteinExistence type="predicted"/>
<name>A0ABR7K859_9FIRM</name>
<evidence type="ECO:0000313" key="1">
    <source>
        <dbReference type="EMBL" id="MBC6008903.1"/>
    </source>
</evidence>
<keyword evidence="2" id="KW-1185">Reference proteome</keyword>
<sequence>MENDKPRLSLDEQIQHLKDKGILFNIMDEESAKQYLKYNNNYYKLTSFRKNYDKHPGGKNEGKYINLEFAYLVDVSIIDMRLRYRVVEMALDIEHHTKLQLLRKMDEYDEDGYQIVKDYIGSLDDRQKNYFESEINRNRRGIYCRDIIEKYEGNYPVWAFIEIISFGKLVGFYHYCANRFSDKEMKYDYYGLLTCKKIRNASAHSNCILNDLRSHTAEHRTKKDITEELMNIPHMNSNFRKNRMSNERIQQIITLLYMHKKMVRSEGVALYESGELKKLIRRIDRNSTYYKTNKLIQGTFKFLGLVVDSWF</sequence>
<dbReference type="Proteomes" id="UP000603474">
    <property type="component" value="Unassembled WGS sequence"/>
</dbReference>
<dbReference type="Pfam" id="PF07751">
    <property type="entry name" value="Abi_2"/>
    <property type="match status" value="1"/>
</dbReference>
<gene>
    <name evidence="1" type="ORF">H8909_01315</name>
</gene>
<dbReference type="EMBL" id="JACRWG010000002">
    <property type="protein sequence ID" value="MBC6008903.1"/>
    <property type="molecule type" value="Genomic_DNA"/>
</dbReference>
<comment type="caution">
    <text evidence="1">The sequence shown here is derived from an EMBL/GenBank/DDBJ whole genome shotgun (WGS) entry which is preliminary data.</text>
</comment>
<evidence type="ECO:0000313" key="2">
    <source>
        <dbReference type="Proteomes" id="UP000603474"/>
    </source>
</evidence>
<reference evidence="1 2" key="1">
    <citation type="submission" date="2020-08" db="EMBL/GenBank/DDBJ databases">
        <authorList>
            <person name="Liu C."/>
            <person name="Sun Q."/>
        </authorList>
    </citation>
    <scope>NUCLEOTIDE SEQUENCE [LARGE SCALE GENOMIC DNA]</scope>
    <source>
        <strain evidence="1 2">NSJ-22</strain>
    </source>
</reference>
<accession>A0ABR7K859</accession>
<protein>
    <submittedName>
        <fullName evidence="1">Abi family protein</fullName>
    </submittedName>
</protein>
<dbReference type="RefSeq" id="WP_187011549.1">
    <property type="nucleotide sequence ID" value="NZ_JACRWG010000002.1"/>
</dbReference>